<dbReference type="SUPFAM" id="SSF51126">
    <property type="entry name" value="Pectin lyase-like"/>
    <property type="match status" value="1"/>
</dbReference>
<dbReference type="AlphaFoldDB" id="A0A4R6IV59"/>
<dbReference type="InterPro" id="IPR007742">
    <property type="entry name" value="NosD_dom"/>
</dbReference>
<dbReference type="PANTHER" id="PTHR22990:SF15">
    <property type="entry name" value="F-BOX ONLY PROTEIN 10"/>
    <property type="match status" value="1"/>
</dbReference>
<evidence type="ECO:0000256" key="2">
    <source>
        <dbReference type="ARBA" id="ARBA00022737"/>
    </source>
</evidence>
<dbReference type="InterPro" id="IPR011050">
    <property type="entry name" value="Pectin_lyase_fold/virulence"/>
</dbReference>
<evidence type="ECO:0000259" key="4">
    <source>
        <dbReference type="SMART" id="SM00722"/>
    </source>
</evidence>
<dbReference type="PANTHER" id="PTHR22990">
    <property type="entry name" value="F-BOX ONLY PROTEIN"/>
    <property type="match status" value="1"/>
</dbReference>
<dbReference type="SMART" id="SM00710">
    <property type="entry name" value="PbH1"/>
    <property type="match status" value="10"/>
</dbReference>
<dbReference type="InterPro" id="IPR026464">
    <property type="entry name" value="NosD_copper_fam"/>
</dbReference>
<evidence type="ECO:0000313" key="5">
    <source>
        <dbReference type="EMBL" id="TDO26510.1"/>
    </source>
</evidence>
<name>A0A4R6IV59_9BACT</name>
<keyword evidence="6" id="KW-1185">Reference proteome</keyword>
<feature type="domain" description="Carbohydrate-binding/sugar hydrolysis" evidence="4">
    <location>
        <begin position="40"/>
        <end position="187"/>
    </location>
</feature>
<dbReference type="InterPro" id="IPR012334">
    <property type="entry name" value="Pectin_lyas_fold"/>
</dbReference>
<sequence>MRAILLYILLLLMAKMVDARNITVHQQSAIRTIRQALALAKDGDTIRVTAGVYREKGLVIKKSIVLTGINYPVIDGEYRYEVIAVRADAVTIEGMKVINSGISSMDDFAGIKIYNSSHVIIRNNVLSNTFFGIYSQLGNNCVIENNQLTSFSKNEQQSGNGIHCWKSDSMQITNNRISGHRDGIYFEFVTHSIISRNIAEKNLRYGLHFMFSSNDSYLNNQFRNNGAGVAVMFSHHVTMLNNLFTQSWGDAAYGILLKEISDSRIESNQFVENTVAIFLEGANRIKVQKNRFQSNGWAMKIQASCMDITVIGNNFLSNTFDVGTNGSLVLNTFSQNYWDKYEGYDLDKNNRGDIPYRPVSMYAVIVERNPTAMILFRSFMTSLFDKTEKLIPSLTPENLKDASPLMKPLKL</sequence>
<gene>
    <name evidence="5" type="ORF">BC659_1816</name>
</gene>
<dbReference type="InterPro" id="IPR022441">
    <property type="entry name" value="Para_beta_helix_rpt-2"/>
</dbReference>
<comment type="caution">
    <text evidence="5">The sequence shown here is derived from an EMBL/GenBank/DDBJ whole genome shotgun (WGS) entry which is preliminary data.</text>
</comment>
<dbReference type="InterPro" id="IPR051550">
    <property type="entry name" value="SCF-Subunits/Alg-Epimerases"/>
</dbReference>
<dbReference type="InterPro" id="IPR006633">
    <property type="entry name" value="Carb-bd_sugar_hydrolysis-dom"/>
</dbReference>
<keyword evidence="3" id="KW-0833">Ubl conjugation pathway</keyword>
<organism evidence="5 6">
    <name type="scientific">Sediminibacterium goheungense</name>
    <dbReference type="NCBI Taxonomy" id="1086393"/>
    <lineage>
        <taxon>Bacteria</taxon>
        <taxon>Pseudomonadati</taxon>
        <taxon>Bacteroidota</taxon>
        <taxon>Chitinophagia</taxon>
        <taxon>Chitinophagales</taxon>
        <taxon>Chitinophagaceae</taxon>
        <taxon>Sediminibacterium</taxon>
    </lineage>
</organism>
<dbReference type="InterPro" id="IPR006626">
    <property type="entry name" value="PbH1"/>
</dbReference>
<dbReference type="EMBL" id="SNWP01000011">
    <property type="protein sequence ID" value="TDO26510.1"/>
    <property type="molecule type" value="Genomic_DNA"/>
</dbReference>
<comment type="pathway">
    <text evidence="1">Protein modification; protein ubiquitination.</text>
</comment>
<dbReference type="OrthoDB" id="9767990at2"/>
<dbReference type="Gene3D" id="2.160.20.10">
    <property type="entry name" value="Single-stranded right-handed beta-helix, Pectin lyase-like"/>
    <property type="match status" value="2"/>
</dbReference>
<dbReference type="Pfam" id="PF05048">
    <property type="entry name" value="NosD"/>
    <property type="match status" value="1"/>
</dbReference>
<dbReference type="Proteomes" id="UP000295741">
    <property type="component" value="Unassembled WGS sequence"/>
</dbReference>
<evidence type="ECO:0000256" key="1">
    <source>
        <dbReference type="ARBA" id="ARBA00004906"/>
    </source>
</evidence>
<evidence type="ECO:0000256" key="3">
    <source>
        <dbReference type="ARBA" id="ARBA00022786"/>
    </source>
</evidence>
<accession>A0A4R6IV59</accession>
<dbReference type="NCBIfam" id="TIGR04247">
    <property type="entry name" value="NosD_copper_fam"/>
    <property type="match status" value="1"/>
</dbReference>
<protein>
    <submittedName>
        <fullName evidence="5">Nitrous oxidase accessory protein</fullName>
    </submittedName>
</protein>
<reference evidence="5 6" key="1">
    <citation type="submission" date="2019-03" db="EMBL/GenBank/DDBJ databases">
        <title>Genomic Encyclopedia of Archaeal and Bacterial Type Strains, Phase II (KMG-II): from individual species to whole genera.</title>
        <authorList>
            <person name="Goeker M."/>
        </authorList>
    </citation>
    <scope>NUCLEOTIDE SEQUENCE [LARGE SCALE GENOMIC DNA]</scope>
    <source>
        <strain evidence="5 6">DSM 28323</strain>
    </source>
</reference>
<proteinExistence type="predicted"/>
<dbReference type="RefSeq" id="WP_133474357.1">
    <property type="nucleotide sequence ID" value="NZ_SNWP01000011.1"/>
</dbReference>
<keyword evidence="2" id="KW-0677">Repeat</keyword>
<evidence type="ECO:0000313" key="6">
    <source>
        <dbReference type="Proteomes" id="UP000295741"/>
    </source>
</evidence>
<dbReference type="NCBIfam" id="TIGR03804">
    <property type="entry name" value="para_beta_helix"/>
    <property type="match status" value="2"/>
</dbReference>
<dbReference type="SMART" id="SM00722">
    <property type="entry name" value="CASH"/>
    <property type="match status" value="1"/>
</dbReference>